<dbReference type="KEGG" id="amog:QRX60_16930"/>
<evidence type="ECO:0000313" key="2">
    <source>
        <dbReference type="Proteomes" id="UP001239397"/>
    </source>
</evidence>
<gene>
    <name evidence="1" type="ORF">QRX60_16930</name>
</gene>
<evidence type="ECO:0000313" key="1">
    <source>
        <dbReference type="EMBL" id="WIY05443.1"/>
    </source>
</evidence>
<proteinExistence type="predicted"/>
<organism evidence="1 2">
    <name type="scientific">Amycolatopsis mongoliensis</name>
    <dbReference type="NCBI Taxonomy" id="715475"/>
    <lineage>
        <taxon>Bacteria</taxon>
        <taxon>Bacillati</taxon>
        <taxon>Actinomycetota</taxon>
        <taxon>Actinomycetes</taxon>
        <taxon>Pseudonocardiales</taxon>
        <taxon>Pseudonocardiaceae</taxon>
        <taxon>Amycolatopsis</taxon>
    </lineage>
</organism>
<reference evidence="1 2" key="1">
    <citation type="submission" date="2023-06" db="EMBL/GenBank/DDBJ databases">
        <authorList>
            <person name="Oyuntsetseg B."/>
            <person name="Kim S.B."/>
        </authorList>
    </citation>
    <scope>NUCLEOTIDE SEQUENCE [LARGE SCALE GENOMIC DNA]</scope>
    <source>
        <strain evidence="1 2">4-36</strain>
    </source>
</reference>
<protein>
    <submittedName>
        <fullName evidence="1">Uncharacterized protein</fullName>
    </submittedName>
</protein>
<keyword evidence="2" id="KW-1185">Reference proteome</keyword>
<dbReference type="EMBL" id="CP127295">
    <property type="protein sequence ID" value="WIY05443.1"/>
    <property type="molecule type" value="Genomic_DNA"/>
</dbReference>
<dbReference type="Proteomes" id="UP001239397">
    <property type="component" value="Chromosome"/>
</dbReference>
<dbReference type="RefSeq" id="WP_286001731.1">
    <property type="nucleotide sequence ID" value="NZ_CP127295.1"/>
</dbReference>
<dbReference type="AlphaFoldDB" id="A0A9Y2JVH5"/>
<name>A0A9Y2JVH5_9PSEU</name>
<sequence length="49" mass="5405">MSKIVALLGYLFGLAGVAALAHHAGRRSVERRFAQAVARVVEDIQREDR</sequence>
<accession>A0A9Y2JVH5</accession>